<dbReference type="EMBL" id="ATLV01013209">
    <property type="status" value="NOT_ANNOTATED_CDS"/>
    <property type="molecule type" value="Genomic_DNA"/>
</dbReference>
<gene>
    <name evidence="1" type="ORF">ZHAS_00004735</name>
</gene>
<evidence type="ECO:0000313" key="3">
    <source>
        <dbReference type="Proteomes" id="UP000030765"/>
    </source>
</evidence>
<sequence>MNAGEGFPVSSAPFITPFLRVGSIDQQPITGQGVIPPRSSSAVRRHQTFESIGLPRHWSADPFRRYAYAIVSCTLTLWPGASAQNSPVEKVERWLRCAKAISGR</sequence>
<dbReference type="Proteomes" id="UP000030765">
    <property type="component" value="Unassembled WGS sequence"/>
</dbReference>
<dbReference type="VEuPathDB" id="VectorBase:ASIC004735"/>
<reference evidence="1 3" key="1">
    <citation type="journal article" date="2014" name="BMC Genomics">
        <title>Genome sequence of Anopheles sinensis provides insight into genetics basis of mosquito competence for malaria parasites.</title>
        <authorList>
            <person name="Zhou D."/>
            <person name="Zhang D."/>
            <person name="Ding G."/>
            <person name="Shi L."/>
            <person name="Hou Q."/>
            <person name="Ye Y."/>
            <person name="Xu Y."/>
            <person name="Zhou H."/>
            <person name="Xiong C."/>
            <person name="Li S."/>
            <person name="Yu J."/>
            <person name="Hong S."/>
            <person name="Yu X."/>
            <person name="Zou P."/>
            <person name="Chen C."/>
            <person name="Chang X."/>
            <person name="Wang W."/>
            <person name="Lv Y."/>
            <person name="Sun Y."/>
            <person name="Ma L."/>
            <person name="Shen B."/>
            <person name="Zhu C."/>
        </authorList>
    </citation>
    <scope>NUCLEOTIDE SEQUENCE [LARGE SCALE GENOMIC DNA]</scope>
</reference>
<name>A0A084VHR0_ANOSI</name>
<proteinExistence type="predicted"/>
<dbReference type="EnsemblMetazoa" id="ASIC004735-RA">
    <property type="protein sequence ID" value="ASIC004735-PA"/>
    <property type="gene ID" value="ASIC004735"/>
</dbReference>
<evidence type="ECO:0000313" key="1">
    <source>
        <dbReference type="EMBL" id="KFB37504.1"/>
    </source>
</evidence>
<dbReference type="EMBL" id="KE524845">
    <property type="protein sequence ID" value="KFB37504.1"/>
    <property type="molecule type" value="Genomic_DNA"/>
</dbReference>
<protein>
    <submittedName>
        <fullName evidence="1 2">Metallophosphoesterase</fullName>
    </submittedName>
</protein>
<organism evidence="1">
    <name type="scientific">Anopheles sinensis</name>
    <name type="common">Mosquito</name>
    <dbReference type="NCBI Taxonomy" id="74873"/>
    <lineage>
        <taxon>Eukaryota</taxon>
        <taxon>Metazoa</taxon>
        <taxon>Ecdysozoa</taxon>
        <taxon>Arthropoda</taxon>
        <taxon>Hexapoda</taxon>
        <taxon>Insecta</taxon>
        <taxon>Pterygota</taxon>
        <taxon>Neoptera</taxon>
        <taxon>Endopterygota</taxon>
        <taxon>Diptera</taxon>
        <taxon>Nematocera</taxon>
        <taxon>Culicoidea</taxon>
        <taxon>Culicidae</taxon>
        <taxon>Anophelinae</taxon>
        <taxon>Anopheles</taxon>
    </lineage>
</organism>
<dbReference type="AlphaFoldDB" id="A0A084VHR0"/>
<reference evidence="2" key="2">
    <citation type="submission" date="2020-05" db="UniProtKB">
        <authorList>
            <consortium name="EnsemblMetazoa"/>
        </authorList>
    </citation>
    <scope>IDENTIFICATION</scope>
</reference>
<accession>A0A084VHR0</accession>
<keyword evidence="3" id="KW-1185">Reference proteome</keyword>
<evidence type="ECO:0000313" key="2">
    <source>
        <dbReference type="EnsemblMetazoa" id="ASIC004735-PA"/>
    </source>
</evidence>